<proteinExistence type="predicted"/>
<keyword evidence="3" id="KW-1185">Reference proteome</keyword>
<dbReference type="AlphaFoldDB" id="A0A4U6WD40"/>
<name>A0A4U6WD40_SETVI</name>
<organism evidence="2 3">
    <name type="scientific">Setaria viridis</name>
    <name type="common">Green bristlegrass</name>
    <name type="synonym">Setaria italica subsp. viridis</name>
    <dbReference type="NCBI Taxonomy" id="4556"/>
    <lineage>
        <taxon>Eukaryota</taxon>
        <taxon>Viridiplantae</taxon>
        <taxon>Streptophyta</taxon>
        <taxon>Embryophyta</taxon>
        <taxon>Tracheophyta</taxon>
        <taxon>Spermatophyta</taxon>
        <taxon>Magnoliopsida</taxon>
        <taxon>Liliopsida</taxon>
        <taxon>Poales</taxon>
        <taxon>Poaceae</taxon>
        <taxon>PACMAD clade</taxon>
        <taxon>Panicoideae</taxon>
        <taxon>Panicodae</taxon>
        <taxon>Paniceae</taxon>
        <taxon>Cenchrinae</taxon>
        <taxon>Setaria</taxon>
    </lineage>
</organism>
<gene>
    <name evidence="2" type="ORF">SEVIR_2G394550v2</name>
</gene>
<sequence>MLLGLSPYRATPSPPFFSSRFNDGTAPAPRCRSRRVE</sequence>
<dbReference type="Gramene" id="TKW35737">
    <property type="protein sequence ID" value="TKW35737"/>
    <property type="gene ID" value="SEVIR_2G394550v2"/>
</dbReference>
<evidence type="ECO:0000256" key="1">
    <source>
        <dbReference type="SAM" id="MobiDB-lite"/>
    </source>
</evidence>
<accession>A0A4U6WD40</accession>
<evidence type="ECO:0000313" key="3">
    <source>
        <dbReference type="Proteomes" id="UP000298652"/>
    </source>
</evidence>
<evidence type="ECO:0000313" key="2">
    <source>
        <dbReference type="EMBL" id="TKW35737.1"/>
    </source>
</evidence>
<feature type="region of interest" description="Disordered" evidence="1">
    <location>
        <begin position="1"/>
        <end position="37"/>
    </location>
</feature>
<dbReference type="Proteomes" id="UP000298652">
    <property type="component" value="Chromosome 2"/>
</dbReference>
<protein>
    <submittedName>
        <fullName evidence="2">Uncharacterized protein</fullName>
    </submittedName>
</protein>
<reference evidence="2" key="1">
    <citation type="submission" date="2019-03" db="EMBL/GenBank/DDBJ databases">
        <title>WGS assembly of Setaria viridis.</title>
        <authorList>
            <person name="Huang P."/>
            <person name="Jenkins J."/>
            <person name="Grimwood J."/>
            <person name="Barry K."/>
            <person name="Healey A."/>
            <person name="Mamidi S."/>
            <person name="Sreedasyam A."/>
            <person name="Shu S."/>
            <person name="Feldman M."/>
            <person name="Wu J."/>
            <person name="Yu Y."/>
            <person name="Chen C."/>
            <person name="Johnson J."/>
            <person name="Rokhsar D."/>
            <person name="Baxter I."/>
            <person name="Schmutz J."/>
            <person name="Brutnell T."/>
            <person name="Kellogg E."/>
        </authorList>
    </citation>
    <scope>NUCLEOTIDE SEQUENCE [LARGE SCALE GENOMIC DNA]</scope>
</reference>
<dbReference type="EMBL" id="CM016553">
    <property type="protein sequence ID" value="TKW35737.1"/>
    <property type="molecule type" value="Genomic_DNA"/>
</dbReference>